<organism evidence="1">
    <name type="scientific">Puccinia triticina (isolate 1-1 / race 1 (BBBD))</name>
    <name type="common">Brown leaf rust fungus</name>
    <dbReference type="NCBI Taxonomy" id="630390"/>
    <lineage>
        <taxon>Eukaryota</taxon>
        <taxon>Fungi</taxon>
        <taxon>Dikarya</taxon>
        <taxon>Basidiomycota</taxon>
        <taxon>Pucciniomycotina</taxon>
        <taxon>Pucciniomycetes</taxon>
        <taxon>Pucciniales</taxon>
        <taxon>Pucciniaceae</taxon>
        <taxon>Puccinia</taxon>
    </lineage>
</organism>
<reference evidence="1" key="2">
    <citation type="submission" date="2016-05" db="EMBL/GenBank/DDBJ databases">
        <title>Comparative analysis highlights variable genome content of wheat rusts and divergence of the mating loci.</title>
        <authorList>
            <person name="Cuomo C.A."/>
            <person name="Bakkeren G."/>
            <person name="Szabo L."/>
            <person name="Khalil H."/>
            <person name="Joly D."/>
            <person name="Goldberg J."/>
            <person name="Young S."/>
            <person name="Zeng Q."/>
            <person name="Fellers J."/>
        </authorList>
    </citation>
    <scope>NUCLEOTIDE SEQUENCE [LARGE SCALE GENOMIC DNA]</scope>
    <source>
        <strain evidence="1">1-1 BBBD Race 1</strain>
    </source>
</reference>
<dbReference type="OrthoDB" id="2496977at2759"/>
<accession>A0A180GWJ1</accession>
<protein>
    <submittedName>
        <fullName evidence="1 2">Uncharacterized protein</fullName>
    </submittedName>
</protein>
<proteinExistence type="predicted"/>
<keyword evidence="3" id="KW-1185">Reference proteome</keyword>
<dbReference type="EMBL" id="ADAS02000014">
    <property type="protein sequence ID" value="OAV97197.1"/>
    <property type="molecule type" value="Genomic_DNA"/>
</dbReference>
<name>A0A180GWJ1_PUCT1</name>
<evidence type="ECO:0000313" key="3">
    <source>
        <dbReference type="Proteomes" id="UP000005240"/>
    </source>
</evidence>
<reference evidence="1" key="1">
    <citation type="submission" date="2009-11" db="EMBL/GenBank/DDBJ databases">
        <authorList>
            <consortium name="The Broad Institute Genome Sequencing Platform"/>
            <person name="Ward D."/>
            <person name="Feldgarden M."/>
            <person name="Earl A."/>
            <person name="Young S.K."/>
            <person name="Zeng Q."/>
            <person name="Koehrsen M."/>
            <person name="Alvarado L."/>
            <person name="Berlin A."/>
            <person name="Bochicchio J."/>
            <person name="Borenstein D."/>
            <person name="Chapman S.B."/>
            <person name="Chen Z."/>
            <person name="Engels R."/>
            <person name="Freedman E."/>
            <person name="Gellesch M."/>
            <person name="Goldberg J."/>
            <person name="Griggs A."/>
            <person name="Gujja S."/>
            <person name="Heilman E."/>
            <person name="Heiman D."/>
            <person name="Hepburn T."/>
            <person name="Howarth C."/>
            <person name="Jen D."/>
            <person name="Larson L."/>
            <person name="Lewis B."/>
            <person name="Mehta T."/>
            <person name="Park D."/>
            <person name="Pearson M."/>
            <person name="Roberts A."/>
            <person name="Saif S."/>
            <person name="Shea T."/>
            <person name="Shenoy N."/>
            <person name="Sisk P."/>
            <person name="Stolte C."/>
            <person name="Sykes S."/>
            <person name="Thomson T."/>
            <person name="Walk T."/>
            <person name="White J."/>
            <person name="Yandava C."/>
            <person name="Izard J."/>
            <person name="Baranova O.V."/>
            <person name="Blanton J.M."/>
            <person name="Tanner A.C."/>
            <person name="Dewhirst F.E."/>
            <person name="Haas B."/>
            <person name="Nusbaum C."/>
            <person name="Birren B."/>
        </authorList>
    </citation>
    <scope>NUCLEOTIDE SEQUENCE [LARGE SCALE GENOMIC DNA]</scope>
    <source>
        <strain evidence="1">1-1 BBBD Race 1</strain>
    </source>
</reference>
<gene>
    <name evidence="1" type="ORF">PTTG_05388</name>
</gene>
<dbReference type="Proteomes" id="UP000005240">
    <property type="component" value="Unassembled WGS sequence"/>
</dbReference>
<sequence length="345" mass="38838">MLGALNGIVPEMIVSRGGYAYVRNELTRRLWDLLLQVAGSGKPKPIFSPIHGATKLEELVTFDKKEGEGEILGLSAADLAKHRASSFDATKLARAIETTKKELRNRLKNNKFTTIVVKCAPTGLAKLIEEANATDKVAIIWTGFMHYDKENELFSPKFNVFRDPEASMALLNLNVPIILPTPRLRNSELTAIRAIDVARVLTNPSFDLVPDQGFARLHELIEPKGLIAKSLTQNQDKFRESRINTYLENHYAHIILKKFFAEKSVKEVLTARIKLFKEGDVYKLSVAASSGSNLYLPTAIDSRYLRDDIEDSIAWLLEGEPLIREKYLEIVKLEAARRQHSIKRG</sequence>
<dbReference type="AlphaFoldDB" id="A0A180GWJ1"/>
<dbReference type="VEuPathDB" id="FungiDB:PTTG_05388"/>
<dbReference type="EnsemblFungi" id="PTTG_05388-t43_1">
    <property type="protein sequence ID" value="PTTG_05388-t43_1-p1"/>
    <property type="gene ID" value="PTTG_05388"/>
</dbReference>
<reference evidence="2" key="4">
    <citation type="submission" date="2025-05" db="UniProtKB">
        <authorList>
            <consortium name="EnsemblFungi"/>
        </authorList>
    </citation>
    <scope>IDENTIFICATION</scope>
    <source>
        <strain evidence="2">isolate 1-1 / race 1 (BBBD)</strain>
    </source>
</reference>
<reference evidence="2 3" key="3">
    <citation type="journal article" date="2017" name="G3 (Bethesda)">
        <title>Comparative analysis highlights variable genome content of wheat rusts and divergence of the mating loci.</title>
        <authorList>
            <person name="Cuomo C.A."/>
            <person name="Bakkeren G."/>
            <person name="Khalil H.B."/>
            <person name="Panwar V."/>
            <person name="Joly D."/>
            <person name="Linning R."/>
            <person name="Sakthikumar S."/>
            <person name="Song X."/>
            <person name="Adiconis X."/>
            <person name="Fan L."/>
            <person name="Goldberg J.M."/>
            <person name="Levin J.Z."/>
            <person name="Young S."/>
            <person name="Zeng Q."/>
            <person name="Anikster Y."/>
            <person name="Bruce M."/>
            <person name="Wang M."/>
            <person name="Yin C."/>
            <person name="McCallum B."/>
            <person name="Szabo L.J."/>
            <person name="Hulbert S."/>
            <person name="Chen X."/>
            <person name="Fellers J.P."/>
        </authorList>
    </citation>
    <scope>NUCLEOTIDE SEQUENCE</scope>
    <source>
        <strain evidence="2">isolate 1-1 / race 1 (BBBD)</strain>
        <strain evidence="3">Isolate 1-1 / race 1 (BBBD)</strain>
    </source>
</reference>
<evidence type="ECO:0000313" key="2">
    <source>
        <dbReference type="EnsemblFungi" id="PTTG_05388-t43_1-p1"/>
    </source>
</evidence>
<evidence type="ECO:0000313" key="1">
    <source>
        <dbReference type="EMBL" id="OAV97197.1"/>
    </source>
</evidence>